<feature type="transmembrane region" description="Helical" evidence="2">
    <location>
        <begin position="321"/>
        <end position="340"/>
    </location>
</feature>
<feature type="transmembrane region" description="Helical" evidence="2">
    <location>
        <begin position="105"/>
        <end position="129"/>
    </location>
</feature>
<feature type="transmembrane region" description="Helical" evidence="2">
    <location>
        <begin position="135"/>
        <end position="155"/>
    </location>
</feature>
<dbReference type="InterPro" id="IPR039672">
    <property type="entry name" value="MFS_2"/>
</dbReference>
<protein>
    <recommendedName>
        <fullName evidence="5">MFS transporter</fullName>
    </recommendedName>
</protein>
<feature type="transmembrane region" description="Helical" evidence="2">
    <location>
        <begin position="387"/>
        <end position="407"/>
    </location>
</feature>
<evidence type="ECO:0008006" key="5">
    <source>
        <dbReference type="Google" id="ProtNLM"/>
    </source>
</evidence>
<reference evidence="3 4" key="1">
    <citation type="submission" date="2017-08" db="EMBL/GenBank/DDBJ databases">
        <title>Infants hospitalized years apart are colonized by the same room-sourced microbial strains.</title>
        <authorList>
            <person name="Brooks B."/>
            <person name="Olm M.R."/>
            <person name="Firek B.A."/>
            <person name="Baker R."/>
            <person name="Thomas B.C."/>
            <person name="Morowitz M.J."/>
            <person name="Banfield J.F."/>
        </authorList>
    </citation>
    <scope>NUCLEOTIDE SEQUENCE [LARGE SCALE GENOMIC DNA]</scope>
    <source>
        <strain evidence="3">S2_003_000_R2_4</strain>
    </source>
</reference>
<proteinExistence type="inferred from homology"/>
<feature type="transmembrane region" description="Helical" evidence="2">
    <location>
        <begin position="427"/>
        <end position="449"/>
    </location>
</feature>
<comment type="similarity">
    <text evidence="1">Belongs to the sodium:galactoside symporter (TC 2.A.2) family.</text>
</comment>
<accession>A0A2W5V5F4</accession>
<dbReference type="Pfam" id="PF13347">
    <property type="entry name" value="MFS_2"/>
    <property type="match status" value="1"/>
</dbReference>
<evidence type="ECO:0000313" key="3">
    <source>
        <dbReference type="EMBL" id="PZR30565.1"/>
    </source>
</evidence>
<feature type="transmembrane region" description="Helical" evidence="2">
    <location>
        <begin position="346"/>
        <end position="367"/>
    </location>
</feature>
<keyword evidence="2" id="KW-0812">Transmembrane</keyword>
<feature type="transmembrane region" description="Helical" evidence="2">
    <location>
        <begin position="294"/>
        <end position="314"/>
    </location>
</feature>
<dbReference type="AlphaFoldDB" id="A0A2W5V5F4"/>
<dbReference type="InterPro" id="IPR036259">
    <property type="entry name" value="MFS_trans_sf"/>
</dbReference>
<evidence type="ECO:0000313" key="4">
    <source>
        <dbReference type="Proteomes" id="UP000249393"/>
    </source>
</evidence>
<keyword evidence="2" id="KW-0472">Membrane</keyword>
<dbReference type="EMBL" id="QFQZ01000127">
    <property type="protein sequence ID" value="PZR30565.1"/>
    <property type="molecule type" value="Genomic_DNA"/>
</dbReference>
<dbReference type="GO" id="GO:0005886">
    <property type="term" value="C:plasma membrane"/>
    <property type="evidence" value="ECO:0007669"/>
    <property type="project" value="TreeGrafter"/>
</dbReference>
<feature type="transmembrane region" description="Helical" evidence="2">
    <location>
        <begin position="256"/>
        <end position="282"/>
    </location>
</feature>
<dbReference type="PANTHER" id="PTHR11328">
    <property type="entry name" value="MAJOR FACILITATOR SUPERFAMILY DOMAIN-CONTAINING PROTEIN"/>
    <property type="match status" value="1"/>
</dbReference>
<feature type="transmembrane region" description="Helical" evidence="2">
    <location>
        <begin position="176"/>
        <end position="193"/>
    </location>
</feature>
<organism evidence="3 4">
    <name type="scientific">Caulobacter segnis</name>
    <dbReference type="NCBI Taxonomy" id="88688"/>
    <lineage>
        <taxon>Bacteria</taxon>
        <taxon>Pseudomonadati</taxon>
        <taxon>Pseudomonadota</taxon>
        <taxon>Alphaproteobacteria</taxon>
        <taxon>Caulobacterales</taxon>
        <taxon>Caulobacteraceae</taxon>
        <taxon>Caulobacter</taxon>
    </lineage>
</organism>
<dbReference type="PANTHER" id="PTHR11328:SF24">
    <property type="entry name" value="MAJOR FACILITATOR SUPERFAMILY (MFS) PROFILE DOMAIN-CONTAINING PROTEIN"/>
    <property type="match status" value="1"/>
</dbReference>
<dbReference type="SUPFAM" id="SSF103473">
    <property type="entry name" value="MFS general substrate transporter"/>
    <property type="match status" value="1"/>
</dbReference>
<name>A0A2W5V5F4_9CAUL</name>
<dbReference type="Proteomes" id="UP000249393">
    <property type="component" value="Unassembled WGS sequence"/>
</dbReference>
<comment type="caution">
    <text evidence="3">The sequence shown here is derived from an EMBL/GenBank/DDBJ whole genome shotgun (WGS) entry which is preliminary data.</text>
</comment>
<evidence type="ECO:0000256" key="1">
    <source>
        <dbReference type="ARBA" id="ARBA00009617"/>
    </source>
</evidence>
<gene>
    <name evidence="3" type="ORF">DI526_22190</name>
</gene>
<dbReference type="GO" id="GO:0008643">
    <property type="term" value="P:carbohydrate transport"/>
    <property type="evidence" value="ECO:0007669"/>
    <property type="project" value="InterPro"/>
</dbReference>
<dbReference type="GO" id="GO:0015293">
    <property type="term" value="F:symporter activity"/>
    <property type="evidence" value="ECO:0007669"/>
    <property type="project" value="InterPro"/>
</dbReference>
<dbReference type="Gene3D" id="1.20.1250.20">
    <property type="entry name" value="MFS general substrate transporter like domains"/>
    <property type="match status" value="1"/>
</dbReference>
<keyword evidence="2" id="KW-1133">Transmembrane helix</keyword>
<feature type="transmembrane region" description="Helical" evidence="2">
    <location>
        <begin position="205"/>
        <end position="227"/>
    </location>
</feature>
<evidence type="ECO:0000256" key="2">
    <source>
        <dbReference type="SAM" id="Phobius"/>
    </source>
</evidence>
<sequence length="466" mass="48806">MNINVSGRGWHLEFVSPARRLFRRMPFQISRLLLLARCSTVDFGKAILWRMFKLFALFHLVETLGVDPDLAGMLVMTSLVADAATDPLVGGLIDGLSRRGWSYRLYYLVAPLIAGGVLTAFFSLTTGGWASSWQILIFLVAFRIAYTFSDIPANLSAVQIAEQGHDATVIWGMKKGFAMLGTLAISACVAPILRGQGGRFEPRNLIIAMGLLTLVTALAYVLSAGALPTARRGASGRAAPVALSARLQAVVQNGRLWMLVGVILATGVLTDALGAGMLFIGQNVVGDAAWSGRALFWIAVGGTVAIPCGSAIALRLGRVPTLHAALVVTALAAAAVPFTLLRSQAIYAVLAVYGFGLGLTPMMYWAISIDAVAPAARAPAPSQALSLSLMSASVKVGGGLNAALIGFCLQASQWKDVGVGGAPRLDLITLLTLCSVAGALIALGISVRLNTPPKCSELKLPGMPPT</sequence>